<sequence>MEAAIDLKALESVIAQLSDDDRKQIEELVSTELSKPFIPNPGPQTEALLSKADILLYGGAAGGGKTALMVGCAANEHSRALIVRREAVQLDGIINFSREILGDLGRFAGGNENLWKLKDGRQLKFAGINQPDDWRKHAGNARDFMGFDEAGEFLREQVFSLIGWLRSTKEGQRCRVILGSNPPRGGEGDWLIEEFAPWLDPLFSNPAKDGELRWAIRVGGETEWVEGEGEYKRDDETYTAMSRTFIPARLDDNPYLKDTNYRAVLQGLPEPLRSQLLKGDFLAGRTDHEWQVIPTEWVKRAQERWRKAGERRRRMIALSADIALGGQDNLVLGSLHEDNWFSQLKVISGKNVKDPIEISSLMMKDRRDDADLSVDLTGGWGSGPRSHLINHHNTDCAGIVYSAASGARTYDGKFGFRNLRAEMWWKLREALDPEGGQDEKIMLPDDARLLAELTTPRWKLVGTDILIESKDDIRKRVGSSPDRADVICQLWHRKPYAALIALAGKAPVGGWQSVAEDDEILTW</sequence>
<comment type="caution">
    <text evidence="1">The sequence shown here is derived from an EMBL/GenBank/DDBJ whole genome shotgun (WGS) entry which is preliminary data.</text>
</comment>
<dbReference type="Gene3D" id="3.40.50.300">
    <property type="entry name" value="P-loop containing nucleotide triphosphate hydrolases"/>
    <property type="match status" value="1"/>
</dbReference>
<dbReference type="RefSeq" id="WP_343808075.1">
    <property type="nucleotide sequence ID" value="NZ_BAAADE010000014.1"/>
</dbReference>
<proteinExistence type="predicted"/>
<organism evidence="1 2">
    <name type="scientific">Paenochrobactrum glaciei</name>
    <dbReference type="NCBI Taxonomy" id="486407"/>
    <lineage>
        <taxon>Bacteria</taxon>
        <taxon>Pseudomonadati</taxon>
        <taxon>Pseudomonadota</taxon>
        <taxon>Alphaproteobacteria</taxon>
        <taxon>Hyphomicrobiales</taxon>
        <taxon>Brucellaceae</taxon>
        <taxon>Paenochrobactrum</taxon>
    </lineage>
</organism>
<dbReference type="Gene3D" id="3.30.420.240">
    <property type="match status" value="1"/>
</dbReference>
<dbReference type="EMBL" id="BAAADE010000014">
    <property type="protein sequence ID" value="GAA0614775.1"/>
    <property type="molecule type" value="Genomic_DNA"/>
</dbReference>
<reference evidence="1 2" key="1">
    <citation type="journal article" date="2019" name="Int. J. Syst. Evol. Microbiol.">
        <title>The Global Catalogue of Microorganisms (GCM) 10K type strain sequencing project: providing services to taxonomists for standard genome sequencing and annotation.</title>
        <authorList>
            <consortium name="The Broad Institute Genomics Platform"/>
            <consortium name="The Broad Institute Genome Sequencing Center for Infectious Disease"/>
            <person name="Wu L."/>
            <person name="Ma J."/>
        </authorList>
    </citation>
    <scope>NUCLEOTIDE SEQUENCE [LARGE SCALE GENOMIC DNA]</scope>
    <source>
        <strain evidence="1 2">JCM 15115</strain>
    </source>
</reference>
<evidence type="ECO:0000313" key="1">
    <source>
        <dbReference type="EMBL" id="GAA0614775.1"/>
    </source>
</evidence>
<accession>A0ABN1GMU3</accession>
<protein>
    <submittedName>
        <fullName evidence="1">Terminase</fullName>
    </submittedName>
</protein>
<dbReference type="InterPro" id="IPR027417">
    <property type="entry name" value="P-loop_NTPase"/>
</dbReference>
<name>A0ABN1GMU3_9HYPH</name>
<gene>
    <name evidence="1" type="ORF">GCM10008943_32380</name>
</gene>
<dbReference type="Proteomes" id="UP001424441">
    <property type="component" value="Unassembled WGS sequence"/>
</dbReference>
<keyword evidence="2" id="KW-1185">Reference proteome</keyword>
<evidence type="ECO:0000313" key="2">
    <source>
        <dbReference type="Proteomes" id="UP001424441"/>
    </source>
</evidence>